<dbReference type="Gene3D" id="3.90.190.10">
    <property type="entry name" value="Protein tyrosine phosphatase superfamily"/>
    <property type="match status" value="1"/>
</dbReference>
<evidence type="ECO:0000313" key="4">
    <source>
        <dbReference type="Proteomes" id="UP000318380"/>
    </source>
</evidence>
<sequence>MTREQEWEGAINARDLGGLPAGSGRIQPGRLFRSARPDGLTDVGAQQLAAAGVSTIVDLRNDDERLEVRVFDTLDVHHHPIEDQGDQVFMAAWGDRLDSPAYYSEALRRWPAQITGVFARLADAPDGGILVHCKAGRDRTGLIVAMLLALVETPVADILDDYELAARTINAYYAENPEAGASPLSEAALESQCANACLELLAFLNSTDIAGYLTATGLTFEQLDRLRSRLLSARPL</sequence>
<accession>A0A561BMJ5</accession>
<dbReference type="PROSITE" id="PS50056">
    <property type="entry name" value="TYR_PHOSPHATASE_2"/>
    <property type="match status" value="1"/>
</dbReference>
<dbReference type="EMBL" id="VIVK01000001">
    <property type="protein sequence ID" value="TWD80110.1"/>
    <property type="molecule type" value="Genomic_DNA"/>
</dbReference>
<keyword evidence="4" id="KW-1185">Reference proteome</keyword>
<feature type="domain" description="Tyrosine specific protein phosphatases" evidence="2">
    <location>
        <begin position="108"/>
        <end position="160"/>
    </location>
</feature>
<dbReference type="AlphaFoldDB" id="A0A561BMJ5"/>
<dbReference type="Proteomes" id="UP000318380">
    <property type="component" value="Unassembled WGS sequence"/>
</dbReference>
<dbReference type="InterPro" id="IPR016130">
    <property type="entry name" value="Tyr_Pase_AS"/>
</dbReference>
<evidence type="ECO:0000313" key="3">
    <source>
        <dbReference type="EMBL" id="TWD80110.1"/>
    </source>
</evidence>
<protein>
    <submittedName>
        <fullName evidence="3">Tyrosine phosphatase family protein</fullName>
    </submittedName>
</protein>
<proteinExistence type="inferred from homology"/>
<dbReference type="PANTHER" id="PTHR31126">
    <property type="entry name" value="TYROSINE-PROTEIN PHOSPHATASE"/>
    <property type="match status" value="1"/>
</dbReference>
<dbReference type="InterPro" id="IPR000387">
    <property type="entry name" value="Tyr_Pase_dom"/>
</dbReference>
<dbReference type="PANTHER" id="PTHR31126:SF1">
    <property type="entry name" value="TYROSINE SPECIFIC PROTEIN PHOSPHATASES DOMAIN-CONTAINING PROTEIN"/>
    <property type="match status" value="1"/>
</dbReference>
<comment type="similarity">
    <text evidence="1">Belongs to the protein-tyrosine phosphatase family.</text>
</comment>
<organism evidence="3 4">
    <name type="scientific">Kribbella amoyensis</name>
    <dbReference type="NCBI Taxonomy" id="996641"/>
    <lineage>
        <taxon>Bacteria</taxon>
        <taxon>Bacillati</taxon>
        <taxon>Actinomycetota</taxon>
        <taxon>Actinomycetes</taxon>
        <taxon>Propionibacteriales</taxon>
        <taxon>Kribbellaceae</taxon>
        <taxon>Kribbella</taxon>
    </lineage>
</organism>
<comment type="caution">
    <text evidence="3">The sequence shown here is derived from an EMBL/GenBank/DDBJ whole genome shotgun (WGS) entry which is preliminary data.</text>
</comment>
<dbReference type="InterPro" id="IPR026893">
    <property type="entry name" value="Tyr/Ser_Pase_IphP-type"/>
</dbReference>
<dbReference type="GO" id="GO:0004721">
    <property type="term" value="F:phosphoprotein phosphatase activity"/>
    <property type="evidence" value="ECO:0007669"/>
    <property type="project" value="InterPro"/>
</dbReference>
<dbReference type="RefSeq" id="WP_145803831.1">
    <property type="nucleotide sequence ID" value="NZ_VIVK01000001.1"/>
</dbReference>
<dbReference type="PROSITE" id="PS00383">
    <property type="entry name" value="TYR_PHOSPHATASE_1"/>
    <property type="match status" value="1"/>
</dbReference>
<dbReference type="InterPro" id="IPR029021">
    <property type="entry name" value="Prot-tyrosine_phosphatase-like"/>
</dbReference>
<gene>
    <name evidence="3" type="ORF">FB561_1182</name>
</gene>
<name>A0A561BMJ5_9ACTN</name>
<dbReference type="OrthoDB" id="1188001at2"/>
<dbReference type="SUPFAM" id="SSF52799">
    <property type="entry name" value="(Phosphotyrosine protein) phosphatases II"/>
    <property type="match status" value="1"/>
</dbReference>
<reference evidence="3 4" key="1">
    <citation type="submission" date="2019-06" db="EMBL/GenBank/DDBJ databases">
        <title>Sequencing the genomes of 1000 actinobacteria strains.</title>
        <authorList>
            <person name="Klenk H.-P."/>
        </authorList>
    </citation>
    <scope>NUCLEOTIDE SEQUENCE [LARGE SCALE GENOMIC DNA]</scope>
    <source>
        <strain evidence="3 4">DSM 24683</strain>
    </source>
</reference>
<dbReference type="Pfam" id="PF13350">
    <property type="entry name" value="Y_phosphatase3"/>
    <property type="match status" value="1"/>
</dbReference>
<evidence type="ECO:0000259" key="2">
    <source>
        <dbReference type="PROSITE" id="PS50056"/>
    </source>
</evidence>
<evidence type="ECO:0000256" key="1">
    <source>
        <dbReference type="ARBA" id="ARBA00009580"/>
    </source>
</evidence>